<dbReference type="PANTHER" id="PTHR43630:SF1">
    <property type="entry name" value="POLY-BETA-1,6-N-ACETYL-D-GLUCOSAMINE SYNTHASE"/>
    <property type="match status" value="1"/>
</dbReference>
<reference evidence="5" key="1">
    <citation type="submission" date="2021-03" db="EMBL/GenBank/DDBJ databases">
        <title>Bacillus suaedae sp. nov., isolated from Suaeda aralocaspica.</title>
        <authorList>
            <person name="Lei R.F.R."/>
        </authorList>
    </citation>
    <scope>NUCLEOTIDE SEQUENCE</scope>
    <source>
        <strain evidence="5">YZJH907-2</strain>
    </source>
</reference>
<evidence type="ECO:0000256" key="4">
    <source>
        <dbReference type="SAM" id="Phobius"/>
    </source>
</evidence>
<dbReference type="RefSeq" id="WP_210598504.1">
    <property type="nucleotide sequence ID" value="NZ_JAGKSQ010000007.1"/>
</dbReference>
<gene>
    <name evidence="5" type="ORF">J7W16_16110</name>
</gene>
<dbReference type="EMBL" id="JAGKSQ010000007">
    <property type="protein sequence ID" value="MBP3952646.1"/>
    <property type="molecule type" value="Genomic_DNA"/>
</dbReference>
<dbReference type="AlphaFoldDB" id="A0A941AQC7"/>
<keyword evidence="4" id="KW-1133">Transmembrane helix</keyword>
<evidence type="ECO:0000256" key="2">
    <source>
        <dbReference type="ARBA" id="ARBA00022676"/>
    </source>
</evidence>
<keyword evidence="3" id="KW-0808">Transferase</keyword>
<dbReference type="Gene3D" id="3.90.550.10">
    <property type="entry name" value="Spore Coat Polysaccharide Biosynthesis Protein SpsA, Chain A"/>
    <property type="match status" value="1"/>
</dbReference>
<evidence type="ECO:0000313" key="5">
    <source>
        <dbReference type="EMBL" id="MBP3952646.1"/>
    </source>
</evidence>
<keyword evidence="2" id="KW-0328">Glycosyltransferase</keyword>
<evidence type="ECO:0000313" key="6">
    <source>
        <dbReference type="Proteomes" id="UP000678228"/>
    </source>
</evidence>
<evidence type="ECO:0000256" key="3">
    <source>
        <dbReference type="ARBA" id="ARBA00022679"/>
    </source>
</evidence>
<dbReference type="GO" id="GO:0016757">
    <property type="term" value="F:glycosyltransferase activity"/>
    <property type="evidence" value="ECO:0007669"/>
    <property type="project" value="UniProtKB-KW"/>
</dbReference>
<feature type="transmembrane region" description="Helical" evidence="4">
    <location>
        <begin position="341"/>
        <end position="359"/>
    </location>
</feature>
<feature type="transmembrane region" description="Helical" evidence="4">
    <location>
        <begin position="6"/>
        <end position="31"/>
    </location>
</feature>
<sequence>MQQFFIGIANLFQIIIFSVSIYQIIISLAGFKKQKVDMREKPAPEKSFAILVAAHNEEQVIAPLLENLKKLDYPKDLYEVIVICDNCTDQTAEIVTKHGVKAMERFDEDRKGKGYAMEWMLNQLWQQERQFDAIIVFDADNLVSKNFLLEMNHKLMDGHRVIQSYVETKNPYDSWVTLSYAITYWYINRMWQQARHNWGMASTLAGTGMCFESNLLKEMGWDATSLTEDVEFTARCIGNEVYPTWANQAIVYDEKPIKLMSSVRQRLRWMRGHTDCARRYMKPLLLQAIRTRRFAQFDAVMYLFQPIRFVFVAAVWVMSFLQLATPLYTQFAFLKTIPDEGWIILNIALFLQFPIVMLMERRPLKSYWGLILFPVFQLTWFPITLMGLFTSKNKSWNHTIHTRSIRLEDMEG</sequence>
<accession>A0A941AQC7</accession>
<protein>
    <submittedName>
        <fullName evidence="5">Glycosyltransferase family 2 protein</fullName>
    </submittedName>
</protein>
<dbReference type="Proteomes" id="UP000678228">
    <property type="component" value="Unassembled WGS sequence"/>
</dbReference>
<name>A0A941AQC7_9BACI</name>
<evidence type="ECO:0000256" key="1">
    <source>
        <dbReference type="ARBA" id="ARBA00006739"/>
    </source>
</evidence>
<dbReference type="Pfam" id="PF13641">
    <property type="entry name" value="Glyco_tranf_2_3"/>
    <property type="match status" value="1"/>
</dbReference>
<keyword evidence="4" id="KW-0472">Membrane</keyword>
<dbReference type="SUPFAM" id="SSF53448">
    <property type="entry name" value="Nucleotide-diphospho-sugar transferases"/>
    <property type="match status" value="1"/>
</dbReference>
<feature type="transmembrane region" description="Helical" evidence="4">
    <location>
        <begin position="366"/>
        <end position="389"/>
    </location>
</feature>
<organism evidence="5 6">
    <name type="scientific">Halalkalibacter suaedae</name>
    <dbReference type="NCBI Taxonomy" id="2822140"/>
    <lineage>
        <taxon>Bacteria</taxon>
        <taxon>Bacillati</taxon>
        <taxon>Bacillota</taxon>
        <taxon>Bacilli</taxon>
        <taxon>Bacillales</taxon>
        <taxon>Bacillaceae</taxon>
        <taxon>Halalkalibacter</taxon>
    </lineage>
</organism>
<comment type="similarity">
    <text evidence="1">Belongs to the glycosyltransferase 2 family.</text>
</comment>
<keyword evidence="4" id="KW-0812">Transmembrane</keyword>
<dbReference type="InterPro" id="IPR029044">
    <property type="entry name" value="Nucleotide-diphossugar_trans"/>
</dbReference>
<feature type="transmembrane region" description="Helical" evidence="4">
    <location>
        <begin position="299"/>
        <end position="321"/>
    </location>
</feature>
<comment type="caution">
    <text evidence="5">The sequence shown here is derived from an EMBL/GenBank/DDBJ whole genome shotgun (WGS) entry which is preliminary data.</text>
</comment>
<dbReference type="CDD" id="cd06438">
    <property type="entry name" value="EpsO_like"/>
    <property type="match status" value="1"/>
</dbReference>
<dbReference type="PANTHER" id="PTHR43630">
    <property type="entry name" value="POLY-BETA-1,6-N-ACETYL-D-GLUCOSAMINE SYNTHASE"/>
    <property type="match status" value="1"/>
</dbReference>
<proteinExistence type="inferred from homology"/>
<keyword evidence="6" id="KW-1185">Reference proteome</keyword>